<dbReference type="InterPro" id="IPR044068">
    <property type="entry name" value="CB"/>
</dbReference>
<feature type="domain" description="Core-binding (CB)" evidence="7">
    <location>
        <begin position="102"/>
        <end position="182"/>
    </location>
</feature>
<dbReference type="Gene3D" id="1.10.150.130">
    <property type="match status" value="1"/>
</dbReference>
<evidence type="ECO:0000256" key="5">
    <source>
        <dbReference type="PROSITE-ProRule" id="PRU01248"/>
    </source>
</evidence>
<evidence type="ECO:0000256" key="1">
    <source>
        <dbReference type="ARBA" id="ARBA00008857"/>
    </source>
</evidence>
<dbReference type="GO" id="GO:0006310">
    <property type="term" value="P:DNA recombination"/>
    <property type="evidence" value="ECO:0007669"/>
    <property type="project" value="UniProtKB-KW"/>
</dbReference>
<name>A0A6F8PQD8_9GAMM</name>
<reference evidence="9" key="1">
    <citation type="submission" date="2019-11" db="EMBL/GenBank/DDBJ databases">
        <title>Isolation and characterization of two novel species in the genus Thiomicrorhabdus.</title>
        <authorList>
            <person name="Mochizuki J."/>
            <person name="Kojima H."/>
            <person name="Fukui M."/>
        </authorList>
    </citation>
    <scope>NUCLEOTIDE SEQUENCE [LARGE SCALE GENOMIC DNA]</scope>
    <source>
        <strain evidence="9">AkT22</strain>
    </source>
</reference>
<evidence type="ECO:0000259" key="6">
    <source>
        <dbReference type="PROSITE" id="PS51898"/>
    </source>
</evidence>
<dbReference type="GO" id="GO:0003677">
    <property type="term" value="F:DNA binding"/>
    <property type="evidence" value="ECO:0007669"/>
    <property type="project" value="UniProtKB-UniRule"/>
</dbReference>
<dbReference type="PROSITE" id="PS51900">
    <property type="entry name" value="CB"/>
    <property type="match status" value="1"/>
</dbReference>
<dbReference type="Proteomes" id="UP000501466">
    <property type="component" value="Chromosome"/>
</dbReference>
<dbReference type="Pfam" id="PF13356">
    <property type="entry name" value="Arm-DNA-bind_3"/>
    <property type="match status" value="1"/>
</dbReference>
<dbReference type="InterPro" id="IPR038488">
    <property type="entry name" value="Integrase_DNA-bd_sf"/>
</dbReference>
<evidence type="ECO:0000313" key="8">
    <source>
        <dbReference type="EMBL" id="BBP44296.1"/>
    </source>
</evidence>
<dbReference type="InterPro" id="IPR002104">
    <property type="entry name" value="Integrase_catalytic"/>
</dbReference>
<comment type="similarity">
    <text evidence="1">Belongs to the 'phage' integrase family.</text>
</comment>
<dbReference type="AlphaFoldDB" id="A0A6F8PQD8"/>
<dbReference type="Gene3D" id="1.10.443.10">
    <property type="entry name" value="Intergrase catalytic core"/>
    <property type="match status" value="1"/>
</dbReference>
<dbReference type="InterPro" id="IPR010998">
    <property type="entry name" value="Integrase_recombinase_N"/>
</dbReference>
<evidence type="ECO:0000313" key="9">
    <source>
        <dbReference type="Proteomes" id="UP000501466"/>
    </source>
</evidence>
<keyword evidence="9" id="KW-1185">Reference proteome</keyword>
<dbReference type="PANTHER" id="PTHR30629:SF2">
    <property type="entry name" value="PROPHAGE INTEGRASE INTS-RELATED"/>
    <property type="match status" value="1"/>
</dbReference>
<evidence type="ECO:0000256" key="4">
    <source>
        <dbReference type="ARBA" id="ARBA00023172"/>
    </source>
</evidence>
<feature type="domain" description="Tyr recombinase" evidence="6">
    <location>
        <begin position="205"/>
        <end position="377"/>
    </location>
</feature>
<accession>A0A6F8PQD8</accession>
<dbReference type="RefSeq" id="WP_173292025.1">
    <property type="nucleotide sequence ID" value="NZ_AP021888.1"/>
</dbReference>
<dbReference type="EMBL" id="AP021888">
    <property type="protein sequence ID" value="BBP44296.1"/>
    <property type="molecule type" value="Genomic_DNA"/>
</dbReference>
<dbReference type="PANTHER" id="PTHR30629">
    <property type="entry name" value="PROPHAGE INTEGRASE"/>
    <property type="match status" value="1"/>
</dbReference>
<gene>
    <name evidence="8" type="ORF">THMIRHAT_20420</name>
</gene>
<keyword evidence="3 5" id="KW-0238">DNA-binding</keyword>
<dbReference type="InterPro" id="IPR011010">
    <property type="entry name" value="DNA_brk_join_enz"/>
</dbReference>
<keyword evidence="2" id="KW-0229">DNA integration</keyword>
<evidence type="ECO:0000256" key="2">
    <source>
        <dbReference type="ARBA" id="ARBA00022908"/>
    </source>
</evidence>
<proteinExistence type="inferred from homology"/>
<dbReference type="Pfam" id="PF00589">
    <property type="entry name" value="Phage_integrase"/>
    <property type="match status" value="1"/>
</dbReference>
<dbReference type="PROSITE" id="PS51898">
    <property type="entry name" value="TYR_RECOMBINASE"/>
    <property type="match status" value="1"/>
</dbReference>
<dbReference type="GO" id="GO:0015074">
    <property type="term" value="P:DNA integration"/>
    <property type="evidence" value="ECO:0007669"/>
    <property type="project" value="UniProtKB-KW"/>
</dbReference>
<dbReference type="InterPro" id="IPR025166">
    <property type="entry name" value="Integrase_DNA_bind_dom"/>
</dbReference>
<dbReference type="SUPFAM" id="SSF56349">
    <property type="entry name" value="DNA breaking-rejoining enzymes"/>
    <property type="match status" value="1"/>
</dbReference>
<dbReference type="CDD" id="cd00796">
    <property type="entry name" value="INT_Rci_Hp1_C"/>
    <property type="match status" value="1"/>
</dbReference>
<dbReference type="InterPro" id="IPR013762">
    <property type="entry name" value="Integrase-like_cat_sf"/>
</dbReference>
<evidence type="ECO:0000259" key="7">
    <source>
        <dbReference type="PROSITE" id="PS51900"/>
    </source>
</evidence>
<organism evidence="8 9">
    <name type="scientific">Thiosulfativibrio zosterae</name>
    <dbReference type="NCBI Taxonomy" id="2675053"/>
    <lineage>
        <taxon>Bacteria</taxon>
        <taxon>Pseudomonadati</taxon>
        <taxon>Pseudomonadota</taxon>
        <taxon>Gammaproteobacteria</taxon>
        <taxon>Thiotrichales</taxon>
        <taxon>Piscirickettsiaceae</taxon>
        <taxon>Thiosulfativibrio</taxon>
    </lineage>
</organism>
<sequence>MPKQLLSQAFVDKAKCPKGQTKVDYFDTKVNGLLLKVLTSGKTNYYLRYQNSYGRWTENRLSQVDASALNLNDARQLAKQYLSQITLGHNPFEDKVKKTSVITFQELIDNYYLPHIKGYKRSWDTDVSLLKNHILPALKDKHLDEIKRNDMVSIFTKHRSTHKPGSTNRIIILCRYIFNCAIKWEIEGAGQNPTSGIDLYQENNKLERYLSSDEAKRLFEELDKSQAKMLKPIITMLLLTGARKNEVLQAKWEDFDFERRLWRIEKNKTGTTRHVPLNDGAIQLLQSMTKHDSSEYAFPNPDTGKPYTQIFHAWNTVRKRAGLDELRIHDLRHSFASFLVNSGRSLYEVQKILGHTQIKTTQRYAHLANDTLVDASNAAFKALPLIQLQKLPEVPMVTMQ</sequence>
<dbReference type="InterPro" id="IPR050808">
    <property type="entry name" value="Phage_Integrase"/>
</dbReference>
<dbReference type="KEGG" id="tzo:THMIRHAT_20420"/>
<dbReference type="Gene3D" id="3.30.160.390">
    <property type="entry name" value="Integrase, DNA-binding domain"/>
    <property type="match status" value="1"/>
</dbReference>
<keyword evidence="4" id="KW-0233">DNA recombination</keyword>
<evidence type="ECO:0000256" key="3">
    <source>
        <dbReference type="ARBA" id="ARBA00023125"/>
    </source>
</evidence>
<protein>
    <submittedName>
        <fullName evidence="8">Integrase</fullName>
    </submittedName>
</protein>